<gene>
    <name evidence="10" type="ORF">AYBTSS11_LOCUS30134</name>
</gene>
<dbReference type="GO" id="GO:0051707">
    <property type="term" value="P:response to other organism"/>
    <property type="evidence" value="ECO:0007669"/>
    <property type="project" value="UniProtKB-ARBA"/>
</dbReference>
<dbReference type="AlphaFoldDB" id="A0AA86W3N9"/>
<evidence type="ECO:0000256" key="1">
    <source>
        <dbReference type="ARBA" id="ARBA00022614"/>
    </source>
</evidence>
<evidence type="ECO:0008006" key="12">
    <source>
        <dbReference type="Google" id="ProtNLM"/>
    </source>
</evidence>
<keyword evidence="2" id="KW-0677">Repeat</keyword>
<dbReference type="SUPFAM" id="SSF52058">
    <property type="entry name" value="L domain-like"/>
    <property type="match status" value="1"/>
</dbReference>
<keyword evidence="6" id="KW-0472">Membrane</keyword>
<evidence type="ECO:0000256" key="5">
    <source>
        <dbReference type="ARBA" id="ARBA00022840"/>
    </source>
</evidence>
<dbReference type="Pfam" id="PF18052">
    <property type="entry name" value="Rx_N"/>
    <property type="match status" value="1"/>
</dbReference>
<keyword evidence="5" id="KW-0067">ATP-binding</keyword>
<evidence type="ECO:0000313" key="10">
    <source>
        <dbReference type="EMBL" id="CAJ1977963.1"/>
    </source>
</evidence>
<feature type="domain" description="NB-ARC" evidence="7">
    <location>
        <begin position="166"/>
        <end position="275"/>
    </location>
</feature>
<keyword evidence="11" id="KW-1185">Reference proteome</keyword>
<dbReference type="InterPro" id="IPR056789">
    <property type="entry name" value="LRR_R13L1-DRL21"/>
</dbReference>
<dbReference type="GO" id="GO:0006952">
    <property type="term" value="P:defense response"/>
    <property type="evidence" value="ECO:0007669"/>
    <property type="project" value="UniProtKB-KW"/>
</dbReference>
<feature type="domain" description="Disease resistance N-terminal" evidence="8">
    <location>
        <begin position="37"/>
        <end position="115"/>
    </location>
</feature>
<evidence type="ECO:0000256" key="6">
    <source>
        <dbReference type="SAM" id="Phobius"/>
    </source>
</evidence>
<proteinExistence type="predicted"/>
<evidence type="ECO:0000259" key="7">
    <source>
        <dbReference type="Pfam" id="PF00931"/>
    </source>
</evidence>
<dbReference type="InterPro" id="IPR002182">
    <property type="entry name" value="NB-ARC"/>
</dbReference>
<name>A0AA86W3N9_9FABA</name>
<dbReference type="InterPro" id="IPR032675">
    <property type="entry name" value="LRR_dom_sf"/>
</dbReference>
<dbReference type="InterPro" id="IPR041118">
    <property type="entry name" value="Rx_N"/>
</dbReference>
<organism evidence="10 11">
    <name type="scientific">Sphenostylis stenocarpa</name>
    <dbReference type="NCBI Taxonomy" id="92480"/>
    <lineage>
        <taxon>Eukaryota</taxon>
        <taxon>Viridiplantae</taxon>
        <taxon>Streptophyta</taxon>
        <taxon>Embryophyta</taxon>
        <taxon>Tracheophyta</taxon>
        <taxon>Spermatophyta</taxon>
        <taxon>Magnoliopsida</taxon>
        <taxon>eudicotyledons</taxon>
        <taxon>Gunneridae</taxon>
        <taxon>Pentapetalae</taxon>
        <taxon>rosids</taxon>
        <taxon>fabids</taxon>
        <taxon>Fabales</taxon>
        <taxon>Fabaceae</taxon>
        <taxon>Papilionoideae</taxon>
        <taxon>50 kb inversion clade</taxon>
        <taxon>NPAAA clade</taxon>
        <taxon>indigoferoid/millettioid clade</taxon>
        <taxon>Phaseoleae</taxon>
        <taxon>Sphenostylis</taxon>
    </lineage>
</organism>
<dbReference type="GO" id="GO:0043531">
    <property type="term" value="F:ADP binding"/>
    <property type="evidence" value="ECO:0007669"/>
    <property type="project" value="InterPro"/>
</dbReference>
<sequence length="732" mass="83064">MTSYCLAMKSRIEEKPSLTKYSLITFFSETLGGALFSAVLQMLFDRVDSRQVLDYFCGRKLDEKLLRKLKRKLVSIKAVVDDAEQKQFRNACVRAWLHEVRDVLLDTEDLLDEIDSNSPGVSWKLNPIRIGLARSLDDQESLINQKDDLGLKSADRVGIGLDEFDVLTVTKAIIGEITKSKDDSEDLQMVQGRLKEKLIGRKFLVVLDDVWNEGRQKWKTFQTPLNYGAKGSKILVTTRSMKVASIVQSSEEHELKQLGGDHSWQVFAKHAFQDDNPQMSAELKEIGTKIVEKCKGLPLALETVGSLLRSKSSVSEWKSILRSEIWEFPEEDSKIIPALLLSYYHLPSHLKRCFSYCAIFPKDHKVSLQKKLMDSTLMIYYQGPSFNDPAEATNRLEVPDTIGDLIHLRSLNLSRTAIKNLPHSRCSLYNLETLRLNYCLNLKEMPSDLHKLTNLHHLELTGNSLTKVPIYMGKMMNLQILMTPFNVGISSELHIQQLGELSLHGEILIKDLQNTVNPLDALAADLKNKALLVQLNLQWDSKRSLDNSMKERDVLENLQPSKHLKQLSINEYGGTQFPLWLSDNSLSNVVSLTLKNCKHCLWLPSLGLLIFLKHLEIMGLDCMARIDADFYGNSSSSSFPKSSKSCCEEMSQAERHLPEQLSHLKELLVEDCKQLTTLAPRTPEICELHLRACGKLQIDHHSTTLKRLEIEGENMEASLLERLGHIISHNPL</sequence>
<feature type="domain" description="R13L1/DRL21-like LRR repeat region" evidence="9">
    <location>
        <begin position="495"/>
        <end position="619"/>
    </location>
</feature>
<keyword evidence="4" id="KW-0611">Plant defense</keyword>
<dbReference type="Pfam" id="PF00931">
    <property type="entry name" value="NB-ARC"/>
    <property type="match status" value="1"/>
</dbReference>
<keyword evidence="1" id="KW-0433">Leucine-rich repeat</keyword>
<dbReference type="PANTHER" id="PTHR36766:SF40">
    <property type="entry name" value="DISEASE RESISTANCE PROTEIN RGA3"/>
    <property type="match status" value="1"/>
</dbReference>
<dbReference type="EMBL" id="OY731408">
    <property type="protein sequence ID" value="CAJ1977963.1"/>
    <property type="molecule type" value="Genomic_DNA"/>
</dbReference>
<dbReference type="Gene3D" id="1.20.5.4130">
    <property type="match status" value="1"/>
</dbReference>
<dbReference type="SUPFAM" id="SSF52540">
    <property type="entry name" value="P-loop containing nucleoside triphosphate hydrolases"/>
    <property type="match status" value="1"/>
</dbReference>
<keyword evidence="6" id="KW-1133">Transmembrane helix</keyword>
<reference evidence="10" key="1">
    <citation type="submission" date="2023-10" db="EMBL/GenBank/DDBJ databases">
        <authorList>
            <person name="Domelevo Entfellner J.-B."/>
        </authorList>
    </citation>
    <scope>NUCLEOTIDE SEQUENCE</scope>
</reference>
<evidence type="ECO:0000256" key="4">
    <source>
        <dbReference type="ARBA" id="ARBA00022821"/>
    </source>
</evidence>
<dbReference type="InterPro" id="IPR027417">
    <property type="entry name" value="P-loop_NTPase"/>
</dbReference>
<dbReference type="GO" id="GO:0005524">
    <property type="term" value="F:ATP binding"/>
    <property type="evidence" value="ECO:0007669"/>
    <property type="project" value="UniProtKB-KW"/>
</dbReference>
<protein>
    <recommendedName>
        <fullName evidence="12">Disease resistance RPP13-like protein 1</fullName>
    </recommendedName>
</protein>
<dbReference type="PANTHER" id="PTHR36766">
    <property type="entry name" value="PLANT BROAD-SPECTRUM MILDEW RESISTANCE PROTEIN RPW8"/>
    <property type="match status" value="1"/>
</dbReference>
<dbReference type="PRINTS" id="PR00364">
    <property type="entry name" value="DISEASERSIST"/>
</dbReference>
<feature type="transmembrane region" description="Helical" evidence="6">
    <location>
        <begin position="21"/>
        <end position="44"/>
    </location>
</feature>
<dbReference type="Gramene" id="rna-AYBTSS11_LOCUS30134">
    <property type="protein sequence ID" value="CAJ1977963.1"/>
    <property type="gene ID" value="gene-AYBTSS11_LOCUS30134"/>
</dbReference>
<dbReference type="Gene3D" id="3.80.10.10">
    <property type="entry name" value="Ribonuclease Inhibitor"/>
    <property type="match status" value="2"/>
</dbReference>
<dbReference type="Proteomes" id="UP001189624">
    <property type="component" value="Chromosome 11"/>
</dbReference>
<accession>A0AA86W3N9</accession>
<keyword evidence="6" id="KW-0812">Transmembrane</keyword>
<dbReference type="Gene3D" id="1.10.8.430">
    <property type="entry name" value="Helical domain of apoptotic protease-activating factors"/>
    <property type="match status" value="1"/>
</dbReference>
<evidence type="ECO:0000256" key="2">
    <source>
        <dbReference type="ARBA" id="ARBA00022737"/>
    </source>
</evidence>
<evidence type="ECO:0000256" key="3">
    <source>
        <dbReference type="ARBA" id="ARBA00022741"/>
    </source>
</evidence>
<evidence type="ECO:0000259" key="9">
    <source>
        <dbReference type="Pfam" id="PF25019"/>
    </source>
</evidence>
<evidence type="ECO:0000259" key="8">
    <source>
        <dbReference type="Pfam" id="PF18052"/>
    </source>
</evidence>
<evidence type="ECO:0000313" key="11">
    <source>
        <dbReference type="Proteomes" id="UP001189624"/>
    </source>
</evidence>
<dbReference type="Pfam" id="PF25019">
    <property type="entry name" value="LRR_R13L1-DRL21"/>
    <property type="match status" value="1"/>
</dbReference>
<keyword evidence="3" id="KW-0547">Nucleotide-binding</keyword>
<dbReference type="InterPro" id="IPR042197">
    <property type="entry name" value="Apaf_helical"/>
</dbReference>
<dbReference type="Gene3D" id="3.40.50.300">
    <property type="entry name" value="P-loop containing nucleotide triphosphate hydrolases"/>
    <property type="match status" value="1"/>
</dbReference>